<evidence type="ECO:0000256" key="10">
    <source>
        <dbReference type="ARBA" id="ARBA00022741"/>
    </source>
</evidence>
<evidence type="ECO:0000256" key="18">
    <source>
        <dbReference type="SAM" id="MobiDB-lite"/>
    </source>
</evidence>
<feature type="domain" description="C2" evidence="19">
    <location>
        <begin position="1406"/>
        <end position="1526"/>
    </location>
</feature>
<keyword evidence="26" id="KW-1185">Reference proteome</keyword>
<dbReference type="PROSITE" id="PS51545">
    <property type="entry name" value="PIK_HELICAL"/>
    <property type="match status" value="1"/>
</dbReference>
<dbReference type="SMART" id="SM00145">
    <property type="entry name" value="PI3Ka"/>
    <property type="match status" value="1"/>
</dbReference>
<dbReference type="SMART" id="SM00146">
    <property type="entry name" value="PI3Kc"/>
    <property type="match status" value="1"/>
</dbReference>
<keyword evidence="10" id="KW-0547">Nucleotide-binding</keyword>
<evidence type="ECO:0000259" key="22">
    <source>
        <dbReference type="PROSITE" id="PS51545"/>
    </source>
</evidence>
<name>A0A674DI28_SALTR</name>
<dbReference type="InterPro" id="IPR002420">
    <property type="entry name" value="PI3K-type_C2_dom"/>
</dbReference>
<dbReference type="InterPro" id="IPR015433">
    <property type="entry name" value="PI3/4_kinase"/>
</dbReference>
<dbReference type="SUPFAM" id="SSF49562">
    <property type="entry name" value="C2 domain (Calcium/lipid-binding domain, CaLB)"/>
    <property type="match status" value="2"/>
</dbReference>
<dbReference type="InterPro" id="IPR001263">
    <property type="entry name" value="PI3K_accessory_dom"/>
</dbReference>
<dbReference type="FunFam" id="2.60.40.150:FF:000065">
    <property type="entry name" value="phosphatidylinositol 4-phosphate 3-kinase C2 domain-containing subunit beta"/>
    <property type="match status" value="1"/>
</dbReference>
<dbReference type="PANTHER" id="PTHR10048:SF30">
    <property type="entry name" value="PHOSPHATIDYLINOSITOL 4-PHOSPHATE 3-KINASE C2 DOMAIN-CONTAINING SUBUNIT BETA"/>
    <property type="match status" value="1"/>
</dbReference>
<dbReference type="PANTHER" id="PTHR10048">
    <property type="entry name" value="PHOSPHATIDYLINOSITOL KINASE"/>
    <property type="match status" value="1"/>
</dbReference>
<dbReference type="FunFam" id="3.30.1010.10:FF:000001">
    <property type="entry name" value="Phosphatidylinositol 4-phosphate 3-kinase C2 domain-containing subunit beta"/>
    <property type="match status" value="1"/>
</dbReference>
<dbReference type="GeneTree" id="ENSGT00940000158263"/>
<dbReference type="CDD" id="cd04012">
    <property type="entry name" value="C2A_PI3K_class_II"/>
    <property type="match status" value="1"/>
</dbReference>
<dbReference type="SMART" id="SM00312">
    <property type="entry name" value="PX"/>
    <property type="match status" value="1"/>
</dbReference>
<keyword evidence="9" id="KW-0808">Transferase</keyword>
<dbReference type="InterPro" id="IPR042236">
    <property type="entry name" value="PI3K_accessory_sf"/>
</dbReference>
<dbReference type="SMART" id="SM00144">
    <property type="entry name" value="PI3K_rbd"/>
    <property type="match status" value="1"/>
</dbReference>
<dbReference type="GO" id="GO:0016477">
    <property type="term" value="P:cell migration"/>
    <property type="evidence" value="ECO:0007669"/>
    <property type="project" value="TreeGrafter"/>
</dbReference>
<evidence type="ECO:0000256" key="14">
    <source>
        <dbReference type="ARBA" id="ARBA00023136"/>
    </source>
</evidence>
<evidence type="ECO:0000259" key="19">
    <source>
        <dbReference type="PROSITE" id="PS50004"/>
    </source>
</evidence>
<comment type="similarity">
    <text evidence="6">Belongs to the PI3/PI4-kinase family. Type III PI4K subfamily.</text>
</comment>
<dbReference type="GO" id="GO:0005634">
    <property type="term" value="C:nucleus"/>
    <property type="evidence" value="ECO:0007669"/>
    <property type="project" value="UniProtKB-SubCell"/>
</dbReference>
<gene>
    <name evidence="25" type="primary">PIK3C2B</name>
    <name evidence="25" type="synonym">LOC115208124</name>
</gene>
<keyword evidence="7" id="KW-1003">Cell membrane</keyword>
<comment type="catalytic activity">
    <reaction evidence="16">
        <text>a 1,2-diacyl-sn-glycero-3-phospho-(1D-myo-inositol) + ATP = a 1,2-diacyl-sn-glycero-3-phospho-(1D-myo-inositol-3-phosphate) + ADP + H(+)</text>
        <dbReference type="Rhea" id="RHEA:12709"/>
        <dbReference type="ChEBI" id="CHEBI:15378"/>
        <dbReference type="ChEBI" id="CHEBI:30616"/>
        <dbReference type="ChEBI" id="CHEBI:57880"/>
        <dbReference type="ChEBI" id="CHEBI:58088"/>
        <dbReference type="ChEBI" id="CHEBI:456216"/>
        <dbReference type="EC" id="2.7.1.137"/>
    </reaction>
    <physiologicalReaction direction="left-to-right" evidence="16">
        <dbReference type="Rhea" id="RHEA:12710"/>
    </physiologicalReaction>
</comment>
<dbReference type="Pfam" id="PF00168">
    <property type="entry name" value="C2"/>
    <property type="match status" value="1"/>
</dbReference>
<evidence type="ECO:0000256" key="15">
    <source>
        <dbReference type="ARBA" id="ARBA00023242"/>
    </source>
</evidence>
<evidence type="ECO:0000259" key="20">
    <source>
        <dbReference type="PROSITE" id="PS50195"/>
    </source>
</evidence>
<dbReference type="SMART" id="SM00239">
    <property type="entry name" value="C2"/>
    <property type="match status" value="1"/>
</dbReference>
<evidence type="ECO:0000313" key="25">
    <source>
        <dbReference type="Ensembl" id="ENSSTUP00000095286.1"/>
    </source>
</evidence>
<evidence type="ECO:0000256" key="4">
    <source>
        <dbReference type="ARBA" id="ARBA00004236"/>
    </source>
</evidence>
<comment type="subcellular location">
    <subcellularLocation>
        <location evidence="4">Cell membrane</location>
    </subcellularLocation>
    <subcellularLocation>
        <location evidence="5">Cytoplasm</location>
    </subcellularLocation>
    <subcellularLocation>
        <location evidence="3">Nucleus</location>
    </subcellularLocation>
</comment>
<dbReference type="CDD" id="cd08381">
    <property type="entry name" value="C2B_PI3K_class_II"/>
    <property type="match status" value="1"/>
</dbReference>
<dbReference type="GO" id="GO:0043491">
    <property type="term" value="P:phosphatidylinositol 3-kinase/protein kinase B signal transduction"/>
    <property type="evidence" value="ECO:0007669"/>
    <property type="project" value="TreeGrafter"/>
</dbReference>
<dbReference type="PROSITE" id="PS50004">
    <property type="entry name" value="C2"/>
    <property type="match status" value="1"/>
</dbReference>
<dbReference type="GO" id="GO:0005737">
    <property type="term" value="C:cytoplasm"/>
    <property type="evidence" value="ECO:0007669"/>
    <property type="project" value="UniProtKB-SubCell"/>
</dbReference>
<dbReference type="PROSITE" id="PS51547">
    <property type="entry name" value="C2_PI3K"/>
    <property type="match status" value="1"/>
</dbReference>
<dbReference type="Proteomes" id="UP000472277">
    <property type="component" value="Chromosome 14"/>
</dbReference>
<dbReference type="InterPro" id="IPR001683">
    <property type="entry name" value="PX_dom"/>
</dbReference>
<dbReference type="Ensembl" id="ENSSTUT00000102274.1">
    <property type="protein sequence ID" value="ENSSTUP00000095286.1"/>
    <property type="gene ID" value="ENSSTUG00000039284.1"/>
</dbReference>
<dbReference type="PROSITE" id="PS50290">
    <property type="entry name" value="PI3_4_KINASE_3"/>
    <property type="match status" value="1"/>
</dbReference>
<feature type="domain" description="PX" evidence="20">
    <location>
        <begin position="1265"/>
        <end position="1381"/>
    </location>
</feature>
<dbReference type="PROSITE" id="PS51546">
    <property type="entry name" value="PI3K_RBD"/>
    <property type="match status" value="1"/>
</dbReference>
<evidence type="ECO:0000256" key="16">
    <source>
        <dbReference type="ARBA" id="ARBA00023985"/>
    </source>
</evidence>
<dbReference type="InterPro" id="IPR016024">
    <property type="entry name" value="ARM-type_fold"/>
</dbReference>
<feature type="domain" description="PI3K-RBD" evidence="23">
    <location>
        <begin position="277"/>
        <end position="365"/>
    </location>
</feature>
<feature type="domain" description="C2 PI3K-type" evidence="24">
    <location>
        <begin position="527"/>
        <end position="686"/>
    </location>
</feature>
<proteinExistence type="inferred from homology"/>
<dbReference type="InterPro" id="IPR036940">
    <property type="entry name" value="PI3/4_kinase_cat_sf"/>
</dbReference>
<dbReference type="Pfam" id="PF00794">
    <property type="entry name" value="PI3K_rbd"/>
    <property type="match status" value="1"/>
</dbReference>
<keyword evidence="13" id="KW-0443">Lipid metabolism</keyword>
<dbReference type="GO" id="GO:0016303">
    <property type="term" value="F:1-phosphatidylinositol-3-kinase activity"/>
    <property type="evidence" value="ECO:0007669"/>
    <property type="project" value="UniProtKB-EC"/>
</dbReference>
<dbReference type="PROSITE" id="PS50195">
    <property type="entry name" value="PX"/>
    <property type="match status" value="1"/>
</dbReference>
<dbReference type="InterPro" id="IPR018936">
    <property type="entry name" value="PI3/4_kinase_CS"/>
</dbReference>
<keyword evidence="15" id="KW-0539">Nucleus</keyword>
<dbReference type="Pfam" id="PF00613">
    <property type="entry name" value="PI3Ka"/>
    <property type="match status" value="1"/>
</dbReference>
<feature type="domain" description="PI3K/PI4K catalytic" evidence="21">
    <location>
        <begin position="950"/>
        <end position="1228"/>
    </location>
</feature>
<dbReference type="FunFam" id="2.60.40.150:FF:000036">
    <property type="entry name" value="phosphatidylinositol 4-phosphate 3-kinase C2 domain-containing subunit beta"/>
    <property type="match status" value="1"/>
</dbReference>
<dbReference type="Gene3D" id="3.30.1010.10">
    <property type="entry name" value="Phosphatidylinositol 3-kinase Catalytic Subunit, Chain A, domain 4"/>
    <property type="match status" value="1"/>
</dbReference>
<comment type="cofactor">
    <cofactor evidence="2">
        <name>Mg(2+)</name>
        <dbReference type="ChEBI" id="CHEBI:18420"/>
    </cofactor>
</comment>
<keyword evidence="12" id="KW-0067">ATP-binding</keyword>
<comment type="cofactor">
    <cofactor evidence="1">
        <name>Ca(2+)</name>
        <dbReference type="ChEBI" id="CHEBI:29108"/>
    </cofactor>
</comment>
<evidence type="ECO:0000259" key="24">
    <source>
        <dbReference type="PROSITE" id="PS51547"/>
    </source>
</evidence>
<dbReference type="SUPFAM" id="SSF54236">
    <property type="entry name" value="Ubiquitin-like"/>
    <property type="match status" value="1"/>
</dbReference>
<accession>A0A674DI28</accession>
<evidence type="ECO:0000256" key="8">
    <source>
        <dbReference type="ARBA" id="ARBA00022490"/>
    </source>
</evidence>
<dbReference type="FunFam" id="1.25.40.70:FF:000005">
    <property type="entry name" value="Phosphatidylinositol 4-phosphate 3-kinase C2 domain-containing subunit beta"/>
    <property type="match status" value="1"/>
</dbReference>
<dbReference type="Pfam" id="PF00792">
    <property type="entry name" value="PI3K_C2"/>
    <property type="match status" value="1"/>
</dbReference>
<feature type="compositionally biased region" description="Low complexity" evidence="18">
    <location>
        <begin position="74"/>
        <end position="90"/>
    </location>
</feature>
<dbReference type="SUPFAM" id="SSF64268">
    <property type="entry name" value="PX domain"/>
    <property type="match status" value="1"/>
</dbReference>
<evidence type="ECO:0000256" key="1">
    <source>
        <dbReference type="ARBA" id="ARBA00001913"/>
    </source>
</evidence>
<dbReference type="GO" id="GO:0048015">
    <property type="term" value="P:phosphatidylinositol-mediated signaling"/>
    <property type="evidence" value="ECO:0007669"/>
    <property type="project" value="TreeGrafter"/>
</dbReference>
<dbReference type="InterPro" id="IPR000008">
    <property type="entry name" value="C2_dom"/>
</dbReference>
<dbReference type="GO" id="GO:0005886">
    <property type="term" value="C:plasma membrane"/>
    <property type="evidence" value="ECO:0007669"/>
    <property type="project" value="UniProtKB-SubCell"/>
</dbReference>
<evidence type="ECO:0000256" key="9">
    <source>
        <dbReference type="ARBA" id="ARBA00022679"/>
    </source>
</evidence>
<dbReference type="InterPro" id="IPR035892">
    <property type="entry name" value="C2_domain_sf"/>
</dbReference>
<dbReference type="FunFam" id="1.10.1070.11:FF:000003">
    <property type="entry name" value="Phosphatidylinositol 4-phosphate 3-kinase C2 domain-containing subunit beta"/>
    <property type="match status" value="1"/>
</dbReference>
<protein>
    <submittedName>
        <fullName evidence="25">Phosphatidylinositol-4-phosphate 3-kinase catalytic subunit type 2 beta</fullName>
    </submittedName>
</protein>
<reference evidence="25" key="1">
    <citation type="submission" date="2025-08" db="UniProtKB">
        <authorList>
            <consortium name="Ensembl"/>
        </authorList>
    </citation>
    <scope>IDENTIFICATION</scope>
</reference>
<dbReference type="InterPro" id="IPR011009">
    <property type="entry name" value="Kinase-like_dom_sf"/>
</dbReference>
<evidence type="ECO:0000256" key="3">
    <source>
        <dbReference type="ARBA" id="ARBA00004123"/>
    </source>
</evidence>
<evidence type="ECO:0000256" key="2">
    <source>
        <dbReference type="ARBA" id="ARBA00001946"/>
    </source>
</evidence>
<dbReference type="PROSITE" id="PS00915">
    <property type="entry name" value="PI3_4_KINASE_1"/>
    <property type="match status" value="1"/>
</dbReference>
<dbReference type="SUPFAM" id="SSF48371">
    <property type="entry name" value="ARM repeat"/>
    <property type="match status" value="1"/>
</dbReference>
<evidence type="ECO:0000256" key="6">
    <source>
        <dbReference type="ARBA" id="ARBA00006209"/>
    </source>
</evidence>
<sequence>MSAAQTQKDGEGPWGLDSLGLSQRELVMAEALQMEYDALSRLKQDKGGDSQGTSRESLLRGLSGSDPFLNHLQPGGSHSPRPSPSRATPPLGSYSKEPLYILESFPPPPDDPPPPFLPPRRTVAPRDVNLFTPEVDQPKLSSGEMLNYESLNDALSKLNGDWLAPRGRRANGDQSGKPVARSKTLPPQVPPRTYVPIQKSNKNQRRVSADPVSLGPRLNGFGYELFQVSEERDEEVAAFCHMLDVLRSAYPSSDRSKNSGFVWSPSVGPEELQQGLGVSVKVTVISDHIREPLTFTCDGSSTVDLLIYQTLCYANEDLDHIDVDHYLLKVCGQAEFLENSQTLAELEYIQLCLKFDWDIRLFLTKRGSVNTELGRTEDDDDTPSTMNHGILLQERPIRQTVTREALTLLLDTFHNEAESFLLSEVELVLHVERLVQSVKALCSSLAAVETPDITSALNQLPACPCRLQPRVQKDPSLLAIKENRVVEKLTAAILDLVELYCSTFNANFHTTVQSNRHTAPTQEAGLITNVLSFSVYAAHRIPITWAASYEGFFLSCSLTHGGAELCAPQHTSKQQVSKYLFHLVVWDQRVCFPVQINQLPRETQLTVTLYASALPPPGGAEEKGSKQRRSIDSLGWVTMPLFNFSHVLTCGRKLLGLWPSTPGSNTRSSSPNFSQPDSVILQVDFPTSSFEVRFSTPPPAEFSPQYDFSRLDQHSQRQLQDVLHKKSLFWLTPEDKRLLWEKRSFCQSESGALPLVLASAPRWEWACLSDIYALLRQWACLNHHDALGLLHATFPDQELRRTAVQWMDSISDPELLDFLPQLVQALKYECYLDSPLVRFLLRRAIGDMRIAHYLFWLLKDTLQDSQFSGRYQHLLAGLLCCVGRGLREEFDRQCWLVTILAKVAQRVRDASPSSRQAILREGLEEVRQFFSVSSSCRLPLNPGMLVKAINIQSCSYFNSNAVPLKLSFQNLDPRGDNINVIFKSGDDLRQDMLTLQIIRIMNKIWIQEGLDMRMVIFRCFSTGRGRGMVEMIPQAETLRKIQGEHGVTGSFKDRPLADWLQKHNPTEDEYEKAVENFIYSCAGCCVATYILGICDRHNDNIMLKTSGHMFHIDFGKFLGHAQMFGNIKRDRAPFVFTSDMAYVINGGDKPSSRFHDFVDLCCEAYNLIRKHAHLFLNLLGLMLSCGIPELSDLDDLKYVYDALRPHESEADATMYFTRLIESSLGSVATKLNFFIHNLAQMKFASSEERPVLSFAPRVYTLKTDGLIRNLFVCRHIRTYSPSKGYAFVVKVEREGQQGSVLVQRSFEEFYELHSKLRLIFPSSKLPSFPSRFLIGRSRGEAMADRRKDELNGYVWHLVHAAPEVAQCDLIYTFFHPLQRDEKPGTVVNTLQSKPAEICWGPVSGKVVGEVKLSISYKSDKLFIMVMHIRGLQPLQDGTDPDPYVKLYLLPDPQKTGKRKTKAARRTCNPTYNEMLVYDRIPRGDLQQRVIHLRVLGEGAFWENTLLGEAFIPLKALTAGQCWADWHQLGTPSTDSTR</sequence>
<dbReference type="Gene3D" id="1.10.1070.11">
    <property type="entry name" value="Phosphatidylinositol 3-/4-kinase, catalytic domain"/>
    <property type="match status" value="1"/>
</dbReference>
<evidence type="ECO:0000256" key="12">
    <source>
        <dbReference type="ARBA" id="ARBA00022840"/>
    </source>
</evidence>
<dbReference type="Pfam" id="PF00787">
    <property type="entry name" value="PX"/>
    <property type="match status" value="1"/>
</dbReference>
<dbReference type="SMART" id="SM00142">
    <property type="entry name" value="PI3K_C2"/>
    <property type="match status" value="1"/>
</dbReference>
<dbReference type="Gene3D" id="3.30.1520.10">
    <property type="entry name" value="Phox-like domain"/>
    <property type="match status" value="1"/>
</dbReference>
<keyword evidence="8" id="KW-0963">Cytoplasm</keyword>
<evidence type="ECO:0000259" key="21">
    <source>
        <dbReference type="PROSITE" id="PS50290"/>
    </source>
</evidence>
<dbReference type="GO" id="GO:0005942">
    <property type="term" value="C:phosphatidylinositol 3-kinase complex"/>
    <property type="evidence" value="ECO:0007669"/>
    <property type="project" value="TreeGrafter"/>
</dbReference>
<dbReference type="Gene3D" id="3.10.20.90">
    <property type="entry name" value="Phosphatidylinositol 3-kinase Catalytic Subunit, Chain A, domain 1"/>
    <property type="match status" value="1"/>
</dbReference>
<keyword evidence="14" id="KW-0472">Membrane</keyword>
<dbReference type="Gene3D" id="1.25.40.70">
    <property type="entry name" value="Phosphatidylinositol 3-kinase, accessory domain (PIK)"/>
    <property type="match status" value="1"/>
</dbReference>
<evidence type="ECO:0000256" key="17">
    <source>
        <dbReference type="ARBA" id="ARBA00029297"/>
    </source>
</evidence>
<evidence type="ECO:0000256" key="13">
    <source>
        <dbReference type="ARBA" id="ARBA00023098"/>
    </source>
</evidence>
<dbReference type="GO" id="GO:0035091">
    <property type="term" value="F:phosphatidylinositol binding"/>
    <property type="evidence" value="ECO:0007669"/>
    <property type="project" value="InterPro"/>
</dbReference>
<dbReference type="PROSITE" id="PS00916">
    <property type="entry name" value="PI3_4_KINASE_2"/>
    <property type="match status" value="1"/>
</dbReference>
<dbReference type="InterPro" id="IPR000403">
    <property type="entry name" value="PI3/4_kinase_cat_dom"/>
</dbReference>
<dbReference type="Pfam" id="PF00454">
    <property type="entry name" value="PI3_PI4_kinase"/>
    <property type="match status" value="1"/>
</dbReference>
<evidence type="ECO:0000256" key="5">
    <source>
        <dbReference type="ARBA" id="ARBA00004496"/>
    </source>
</evidence>
<dbReference type="FunFam" id="3.30.1520.10:FF:000006">
    <property type="entry name" value="Phosphatidylinositol 4-phosphate 3-kinase C2 domain-containing subunit alpha"/>
    <property type="match status" value="1"/>
</dbReference>
<feature type="region of interest" description="Disordered" evidence="18">
    <location>
        <begin position="162"/>
        <end position="192"/>
    </location>
</feature>
<evidence type="ECO:0000259" key="23">
    <source>
        <dbReference type="PROSITE" id="PS51546"/>
    </source>
</evidence>
<organism evidence="25 26">
    <name type="scientific">Salmo trutta</name>
    <name type="common">Brown trout</name>
    <dbReference type="NCBI Taxonomy" id="8032"/>
    <lineage>
        <taxon>Eukaryota</taxon>
        <taxon>Metazoa</taxon>
        <taxon>Chordata</taxon>
        <taxon>Craniata</taxon>
        <taxon>Vertebrata</taxon>
        <taxon>Euteleostomi</taxon>
        <taxon>Actinopterygii</taxon>
        <taxon>Neopterygii</taxon>
        <taxon>Teleostei</taxon>
        <taxon>Protacanthopterygii</taxon>
        <taxon>Salmoniformes</taxon>
        <taxon>Salmonidae</taxon>
        <taxon>Salmoninae</taxon>
        <taxon>Salmo</taxon>
    </lineage>
</organism>
<dbReference type="SUPFAM" id="SSF56112">
    <property type="entry name" value="Protein kinase-like (PK-like)"/>
    <property type="match status" value="1"/>
</dbReference>
<feature type="domain" description="PIK helical" evidence="22">
    <location>
        <begin position="705"/>
        <end position="881"/>
    </location>
</feature>
<dbReference type="GO" id="GO:0035005">
    <property type="term" value="F:1-phosphatidylinositol-4-phosphate 3-kinase activity"/>
    <property type="evidence" value="ECO:0007669"/>
    <property type="project" value="UniProtKB-EC"/>
</dbReference>
<dbReference type="InterPro" id="IPR036871">
    <property type="entry name" value="PX_dom_sf"/>
</dbReference>
<feature type="region of interest" description="Disordered" evidence="18">
    <location>
        <begin position="42"/>
        <end position="123"/>
    </location>
</feature>
<feature type="compositionally biased region" description="Pro residues" evidence="18">
    <location>
        <begin position="105"/>
        <end position="118"/>
    </location>
</feature>
<evidence type="ECO:0000313" key="26">
    <source>
        <dbReference type="Proteomes" id="UP000472277"/>
    </source>
</evidence>
<dbReference type="GO" id="GO:0005524">
    <property type="term" value="F:ATP binding"/>
    <property type="evidence" value="ECO:0007669"/>
    <property type="project" value="UniProtKB-KW"/>
</dbReference>
<evidence type="ECO:0000256" key="11">
    <source>
        <dbReference type="ARBA" id="ARBA00022777"/>
    </source>
</evidence>
<keyword evidence="11" id="KW-0418">Kinase</keyword>
<dbReference type="FunFam" id="3.10.20.90:FF:000105">
    <property type="entry name" value="phosphatidylinositol 4-phosphate 3-kinase C2 domain-containing subunit beta"/>
    <property type="match status" value="1"/>
</dbReference>
<evidence type="ECO:0000256" key="7">
    <source>
        <dbReference type="ARBA" id="ARBA00022475"/>
    </source>
</evidence>
<comment type="catalytic activity">
    <reaction evidence="17">
        <text>a 1,2-diacyl-sn-glycero-3-phospho-(1D-myo-inositol 4-phosphate) + ATP = a 1,2-diacyl-sn-glycero-3-phospho-(1D-myo-inositol-3,4-bisphosphate) + ADP + H(+)</text>
        <dbReference type="Rhea" id="RHEA:18373"/>
        <dbReference type="ChEBI" id="CHEBI:15378"/>
        <dbReference type="ChEBI" id="CHEBI:30616"/>
        <dbReference type="ChEBI" id="CHEBI:57658"/>
        <dbReference type="ChEBI" id="CHEBI:58178"/>
        <dbReference type="ChEBI" id="CHEBI:456216"/>
        <dbReference type="EC" id="2.7.1.154"/>
    </reaction>
    <physiologicalReaction direction="left-to-right" evidence="17">
        <dbReference type="Rhea" id="RHEA:18374"/>
    </physiologicalReaction>
</comment>
<dbReference type="InterPro" id="IPR000341">
    <property type="entry name" value="PI3K_Ras-bd_dom"/>
</dbReference>
<dbReference type="InterPro" id="IPR029071">
    <property type="entry name" value="Ubiquitin-like_domsf"/>
</dbReference>
<feature type="compositionally biased region" description="Low complexity" evidence="18">
    <location>
        <begin position="54"/>
        <end position="65"/>
    </location>
</feature>
<reference evidence="25" key="2">
    <citation type="submission" date="2025-09" db="UniProtKB">
        <authorList>
            <consortium name="Ensembl"/>
        </authorList>
    </citation>
    <scope>IDENTIFICATION</scope>
</reference>
<dbReference type="Gene3D" id="2.60.40.150">
    <property type="entry name" value="C2 domain"/>
    <property type="match status" value="2"/>
</dbReference>
<dbReference type="FunFam" id="3.10.20.770:FF:000004">
    <property type="entry name" value="Phosphatidylinositol 4-phosphate 3-kinase C2 domain-containing subunit beta isoform A"/>
    <property type="match status" value="1"/>
</dbReference>